<accession>A0A085LM90</accession>
<name>A0A085LM90_9BILA</name>
<evidence type="ECO:0000313" key="2">
    <source>
        <dbReference type="EMBL" id="KFD46086.1"/>
    </source>
</evidence>
<organism evidence="2 3">
    <name type="scientific">Trichuris suis</name>
    <name type="common">pig whipworm</name>
    <dbReference type="NCBI Taxonomy" id="68888"/>
    <lineage>
        <taxon>Eukaryota</taxon>
        <taxon>Metazoa</taxon>
        <taxon>Ecdysozoa</taxon>
        <taxon>Nematoda</taxon>
        <taxon>Enoplea</taxon>
        <taxon>Dorylaimia</taxon>
        <taxon>Trichinellida</taxon>
        <taxon>Trichuridae</taxon>
        <taxon>Trichuris</taxon>
    </lineage>
</organism>
<protein>
    <submittedName>
        <fullName evidence="2">Uncharacterized protein</fullName>
    </submittedName>
</protein>
<reference evidence="2 3" key="1">
    <citation type="journal article" date="2014" name="Nat. Genet.">
        <title>Genome and transcriptome of the porcine whipworm Trichuris suis.</title>
        <authorList>
            <person name="Jex A.R."/>
            <person name="Nejsum P."/>
            <person name="Schwarz E.M."/>
            <person name="Hu L."/>
            <person name="Young N.D."/>
            <person name="Hall R.S."/>
            <person name="Korhonen P.K."/>
            <person name="Liao S."/>
            <person name="Thamsborg S."/>
            <person name="Xia J."/>
            <person name="Xu P."/>
            <person name="Wang S."/>
            <person name="Scheerlinck J.P."/>
            <person name="Hofmann A."/>
            <person name="Sternberg P.W."/>
            <person name="Wang J."/>
            <person name="Gasser R.B."/>
        </authorList>
    </citation>
    <scope>NUCLEOTIDE SEQUENCE [LARGE SCALE GENOMIC DNA]</scope>
    <source>
        <strain evidence="2">DCEP-RM93M</strain>
    </source>
</reference>
<keyword evidence="3" id="KW-1185">Reference proteome</keyword>
<feature type="region of interest" description="Disordered" evidence="1">
    <location>
        <begin position="1"/>
        <end position="61"/>
    </location>
</feature>
<dbReference type="EMBL" id="KL363394">
    <property type="protein sequence ID" value="KFD46086.1"/>
    <property type="molecule type" value="Genomic_DNA"/>
</dbReference>
<gene>
    <name evidence="2" type="ORF">M513_13020</name>
</gene>
<dbReference type="Proteomes" id="UP000030764">
    <property type="component" value="Unassembled WGS sequence"/>
</dbReference>
<dbReference type="AlphaFoldDB" id="A0A085LM90"/>
<evidence type="ECO:0000256" key="1">
    <source>
        <dbReference type="SAM" id="MobiDB-lite"/>
    </source>
</evidence>
<sequence length="73" mass="8316">MQHVGIHETLSGISDRRLSHNNVDETDATLSSQLSERSEPEWWHQVSNETERTRLRSQDGGLSVCLDVNKDRA</sequence>
<proteinExistence type="predicted"/>
<evidence type="ECO:0000313" key="3">
    <source>
        <dbReference type="Proteomes" id="UP000030764"/>
    </source>
</evidence>